<evidence type="ECO:0000256" key="3">
    <source>
        <dbReference type="ARBA" id="ARBA00022737"/>
    </source>
</evidence>
<accession>G5K365</accession>
<dbReference type="AlphaFoldDB" id="G5K365"/>
<dbReference type="GO" id="GO:0008870">
    <property type="term" value="F:galactoside O-acetyltransferase activity"/>
    <property type="evidence" value="ECO:0007669"/>
    <property type="project" value="TreeGrafter"/>
</dbReference>
<dbReference type="Proteomes" id="UP000003330">
    <property type="component" value="Unassembled WGS sequence"/>
</dbReference>
<reference evidence="7 8" key="1">
    <citation type="journal article" date="2014" name="Int. J. Syst. Evol. Microbiol.">
        <title>Phylogenomics and the dynamic genome evolution of the genus Streptococcus.</title>
        <authorList>
            <consortium name="The Broad Institute Genome Sequencing Platform"/>
            <person name="Richards V.P."/>
            <person name="Palmer S.R."/>
            <person name="Pavinski Bitar P.D."/>
            <person name="Qin X."/>
            <person name="Weinstock G.M."/>
            <person name="Highlander S.K."/>
            <person name="Town C.D."/>
            <person name="Burne R.A."/>
            <person name="Stanhope M.J."/>
        </authorList>
    </citation>
    <scope>NUCLEOTIDE SEQUENCE [LARGE SCALE GENOMIC DNA]</scope>
    <source>
        <strain evidence="7 8">707-05</strain>
    </source>
</reference>
<dbReference type="Gene3D" id="2.160.10.10">
    <property type="entry name" value="Hexapeptide repeat proteins"/>
    <property type="match status" value="1"/>
</dbReference>
<evidence type="ECO:0000256" key="2">
    <source>
        <dbReference type="ARBA" id="ARBA00022679"/>
    </source>
</evidence>
<comment type="caution">
    <text evidence="7">The sequence shown here is derived from an EMBL/GenBank/DDBJ whole genome shotgun (WGS) entry which is preliminary data.</text>
</comment>
<evidence type="ECO:0000313" key="7">
    <source>
        <dbReference type="EMBL" id="EHI69362.1"/>
    </source>
</evidence>
<sequence>MTELEKMLAGHLYDASDPVLRQEREVARKQMANFNRELEPKKRSSILKEWLGQTGQDIYMEPHFVCDYGSNIYLGENFYANFNTTMLDVCEIHIGKNAMIGPNCQFLYL</sequence>
<dbReference type="InterPro" id="IPR039369">
    <property type="entry name" value="LacA-like"/>
</dbReference>
<feature type="domain" description="Maltose/galactoside acetyltransferase" evidence="6">
    <location>
        <begin position="4"/>
        <end position="56"/>
    </location>
</feature>
<evidence type="ECO:0000259" key="6">
    <source>
        <dbReference type="SMART" id="SM01266"/>
    </source>
</evidence>
<dbReference type="STRING" id="764299.STRIC_1233"/>
<dbReference type="Pfam" id="PF12464">
    <property type="entry name" value="Mac"/>
    <property type="match status" value="1"/>
</dbReference>
<evidence type="ECO:0000313" key="8">
    <source>
        <dbReference type="Proteomes" id="UP000003330"/>
    </source>
</evidence>
<comment type="similarity">
    <text evidence="1 5">Belongs to the transferase hexapeptide repeat family.</text>
</comment>
<name>G5K365_9STRE</name>
<evidence type="ECO:0000256" key="5">
    <source>
        <dbReference type="RuleBase" id="RU367021"/>
    </source>
</evidence>
<keyword evidence="8" id="KW-1185">Reference proteome</keyword>
<dbReference type="InterPro" id="IPR011004">
    <property type="entry name" value="Trimer_LpxA-like_sf"/>
</dbReference>
<keyword evidence="2 5" id="KW-0808">Transferase</keyword>
<dbReference type="EMBL" id="AEUX02000006">
    <property type="protein sequence ID" value="EHI69362.1"/>
    <property type="molecule type" value="Genomic_DNA"/>
</dbReference>
<dbReference type="InterPro" id="IPR024688">
    <property type="entry name" value="Mac_dom"/>
</dbReference>
<dbReference type="SMART" id="SM01266">
    <property type="entry name" value="Mac"/>
    <property type="match status" value="1"/>
</dbReference>
<dbReference type="OrthoDB" id="9812571at2"/>
<dbReference type="SUPFAM" id="SSF51161">
    <property type="entry name" value="Trimeric LpxA-like enzymes"/>
    <property type="match status" value="1"/>
</dbReference>
<dbReference type="PANTHER" id="PTHR43017:SF1">
    <property type="entry name" value="ACETYLTRANSFERASE YJL218W-RELATED"/>
    <property type="match status" value="1"/>
</dbReference>
<keyword evidence="3" id="KW-0677">Repeat</keyword>
<protein>
    <recommendedName>
        <fullName evidence="5">Acetyltransferase</fullName>
        <ecNumber evidence="5">2.3.1.-</ecNumber>
    </recommendedName>
</protein>
<dbReference type="eggNOG" id="COG0110">
    <property type="taxonomic scope" value="Bacteria"/>
</dbReference>
<evidence type="ECO:0000256" key="1">
    <source>
        <dbReference type="ARBA" id="ARBA00007274"/>
    </source>
</evidence>
<organism evidence="7 8">
    <name type="scientific">Streptococcus ictaluri 707-05</name>
    <dbReference type="NCBI Taxonomy" id="764299"/>
    <lineage>
        <taxon>Bacteria</taxon>
        <taxon>Bacillati</taxon>
        <taxon>Bacillota</taxon>
        <taxon>Bacilli</taxon>
        <taxon>Lactobacillales</taxon>
        <taxon>Streptococcaceae</taxon>
        <taxon>Streptococcus</taxon>
    </lineage>
</organism>
<dbReference type="PANTHER" id="PTHR43017">
    <property type="entry name" value="GALACTOSIDE O-ACETYLTRANSFERASE"/>
    <property type="match status" value="1"/>
</dbReference>
<proteinExistence type="inferred from homology"/>
<keyword evidence="4 5" id="KW-0012">Acyltransferase</keyword>
<dbReference type="EC" id="2.3.1.-" evidence="5"/>
<gene>
    <name evidence="7" type="ORF">STRIC_1233</name>
</gene>
<evidence type="ECO:0000256" key="4">
    <source>
        <dbReference type="ARBA" id="ARBA00023315"/>
    </source>
</evidence>